<keyword evidence="5" id="KW-1185">Reference proteome</keyword>
<sequence length="180" mass="19834">MRYFEDFRTGDIHELGTVTVTEEEVLEFARRYDPQPFHIDPEQAKQSPFGGLIASGFHTSALFMRRYVDGLLAYSACTGSPGIDEIRYHRPVRPGDTLTARIRILGSRPSLGNPATGIVQPRCELVAPDGTVVFSMILHSIFRRRPAGPSAESPVSMSAAEDPVPCARESRTRPSAHVPL</sequence>
<dbReference type="Gene3D" id="3.10.129.10">
    <property type="entry name" value="Hotdog Thioesterase"/>
    <property type="match status" value="1"/>
</dbReference>
<dbReference type="RefSeq" id="WP_359276309.1">
    <property type="nucleotide sequence ID" value="NZ_JBEZNA010000077.1"/>
</dbReference>
<dbReference type="EMBL" id="JBEZNA010000077">
    <property type="protein sequence ID" value="MEU9580498.1"/>
    <property type="molecule type" value="Genomic_DNA"/>
</dbReference>
<dbReference type="InterPro" id="IPR029069">
    <property type="entry name" value="HotDog_dom_sf"/>
</dbReference>
<accession>A0ABV3EW75</accession>
<dbReference type="InterPro" id="IPR052342">
    <property type="entry name" value="MCH/BMMD"/>
</dbReference>
<dbReference type="CDD" id="cd03454">
    <property type="entry name" value="YdeM"/>
    <property type="match status" value="1"/>
</dbReference>
<reference evidence="4 5" key="1">
    <citation type="submission" date="2024-06" db="EMBL/GenBank/DDBJ databases">
        <title>The Natural Products Discovery Center: Release of the First 8490 Sequenced Strains for Exploring Actinobacteria Biosynthetic Diversity.</title>
        <authorList>
            <person name="Kalkreuter E."/>
            <person name="Kautsar S.A."/>
            <person name="Yang D."/>
            <person name="Bader C.D."/>
            <person name="Teijaro C.N."/>
            <person name="Fluegel L."/>
            <person name="Davis C.M."/>
            <person name="Simpson J.R."/>
            <person name="Lauterbach L."/>
            <person name="Steele A.D."/>
            <person name="Gui C."/>
            <person name="Meng S."/>
            <person name="Li G."/>
            <person name="Viehrig K."/>
            <person name="Ye F."/>
            <person name="Su P."/>
            <person name="Kiefer A.F."/>
            <person name="Nichols A."/>
            <person name="Cepeda A.J."/>
            <person name="Yan W."/>
            <person name="Fan B."/>
            <person name="Jiang Y."/>
            <person name="Adhikari A."/>
            <person name="Zheng C.-J."/>
            <person name="Schuster L."/>
            <person name="Cowan T.M."/>
            <person name="Smanski M.J."/>
            <person name="Chevrette M.G."/>
            <person name="De Carvalho L.P.S."/>
            <person name="Shen B."/>
        </authorList>
    </citation>
    <scope>NUCLEOTIDE SEQUENCE [LARGE SCALE GENOMIC DNA]</scope>
    <source>
        <strain evidence="4 5">NPDC048117</strain>
    </source>
</reference>
<evidence type="ECO:0000313" key="5">
    <source>
        <dbReference type="Proteomes" id="UP001551584"/>
    </source>
</evidence>
<proteinExistence type="inferred from homology"/>
<dbReference type="PANTHER" id="PTHR43664:SF1">
    <property type="entry name" value="BETA-METHYLMALYL-COA DEHYDRATASE"/>
    <property type="match status" value="1"/>
</dbReference>
<evidence type="ECO:0000256" key="2">
    <source>
        <dbReference type="SAM" id="MobiDB-lite"/>
    </source>
</evidence>
<evidence type="ECO:0000259" key="3">
    <source>
        <dbReference type="Pfam" id="PF01575"/>
    </source>
</evidence>
<name>A0ABV3EW75_9ACTN</name>
<evidence type="ECO:0000256" key="1">
    <source>
        <dbReference type="ARBA" id="ARBA00005254"/>
    </source>
</evidence>
<feature type="domain" description="MaoC-like" evidence="3">
    <location>
        <begin position="17"/>
        <end position="108"/>
    </location>
</feature>
<dbReference type="SUPFAM" id="SSF54637">
    <property type="entry name" value="Thioesterase/thiol ester dehydrase-isomerase"/>
    <property type="match status" value="1"/>
</dbReference>
<dbReference type="PANTHER" id="PTHR43664">
    <property type="entry name" value="MONOAMINE OXIDASE-RELATED"/>
    <property type="match status" value="1"/>
</dbReference>
<comment type="caution">
    <text evidence="4">The sequence shown here is derived from an EMBL/GenBank/DDBJ whole genome shotgun (WGS) entry which is preliminary data.</text>
</comment>
<gene>
    <name evidence="4" type="ORF">AB0D95_25090</name>
</gene>
<dbReference type="Pfam" id="PF01575">
    <property type="entry name" value="MaoC_dehydratas"/>
    <property type="match status" value="1"/>
</dbReference>
<organism evidence="4 5">
    <name type="scientific">Streptomyces chilikensis</name>
    <dbReference type="NCBI Taxonomy" id="1194079"/>
    <lineage>
        <taxon>Bacteria</taxon>
        <taxon>Bacillati</taxon>
        <taxon>Actinomycetota</taxon>
        <taxon>Actinomycetes</taxon>
        <taxon>Kitasatosporales</taxon>
        <taxon>Streptomycetaceae</taxon>
        <taxon>Streptomyces</taxon>
    </lineage>
</organism>
<comment type="similarity">
    <text evidence="1">Belongs to the enoyl-CoA hydratase/isomerase family.</text>
</comment>
<dbReference type="InterPro" id="IPR002539">
    <property type="entry name" value="MaoC-like_dom"/>
</dbReference>
<protein>
    <submittedName>
        <fullName evidence="4">MaoC family dehydratase</fullName>
    </submittedName>
</protein>
<feature type="region of interest" description="Disordered" evidence="2">
    <location>
        <begin position="148"/>
        <end position="180"/>
    </location>
</feature>
<dbReference type="Proteomes" id="UP001551584">
    <property type="component" value="Unassembled WGS sequence"/>
</dbReference>
<evidence type="ECO:0000313" key="4">
    <source>
        <dbReference type="EMBL" id="MEU9580498.1"/>
    </source>
</evidence>